<dbReference type="EMBL" id="JAGIZB010000009">
    <property type="protein sequence ID" value="MBP0445304.1"/>
    <property type="molecule type" value="Genomic_DNA"/>
</dbReference>
<comment type="caution">
    <text evidence="3">The sequence shown here is derived from an EMBL/GenBank/DDBJ whole genome shotgun (WGS) entry which is preliminary data.</text>
</comment>
<dbReference type="InterPro" id="IPR004045">
    <property type="entry name" value="Glutathione_S-Trfase_N"/>
</dbReference>
<accession>A0ABS4AE87</accession>
<dbReference type="InterPro" id="IPR010987">
    <property type="entry name" value="Glutathione-S-Trfase_C-like"/>
</dbReference>
<dbReference type="Gene3D" id="1.20.1050.10">
    <property type="match status" value="1"/>
</dbReference>
<dbReference type="InterPro" id="IPR040079">
    <property type="entry name" value="Glutathione_S-Trfase"/>
</dbReference>
<reference evidence="3 4" key="1">
    <citation type="submission" date="2021-03" db="EMBL/GenBank/DDBJ databases">
        <authorList>
            <person name="So Y."/>
        </authorList>
    </citation>
    <scope>NUCLEOTIDE SEQUENCE [LARGE SCALE GENOMIC DNA]</scope>
    <source>
        <strain evidence="3 4">SSH11</strain>
    </source>
</reference>
<dbReference type="SFLD" id="SFLDG01150">
    <property type="entry name" value="Main.1:_Beta-like"/>
    <property type="match status" value="1"/>
</dbReference>
<dbReference type="PANTHER" id="PTHR44051">
    <property type="entry name" value="GLUTATHIONE S-TRANSFERASE-RELATED"/>
    <property type="match status" value="1"/>
</dbReference>
<organism evidence="3 4">
    <name type="scientific">Pararoseomonas baculiformis</name>
    <dbReference type="NCBI Taxonomy" id="2820812"/>
    <lineage>
        <taxon>Bacteria</taxon>
        <taxon>Pseudomonadati</taxon>
        <taxon>Pseudomonadota</taxon>
        <taxon>Alphaproteobacteria</taxon>
        <taxon>Acetobacterales</taxon>
        <taxon>Acetobacteraceae</taxon>
        <taxon>Pararoseomonas</taxon>
    </lineage>
</organism>
<gene>
    <name evidence="3" type="ORF">J8J14_10990</name>
</gene>
<evidence type="ECO:0000313" key="4">
    <source>
        <dbReference type="Proteomes" id="UP000681594"/>
    </source>
</evidence>
<name>A0ABS4AE87_9PROT</name>
<dbReference type="InterPro" id="IPR036249">
    <property type="entry name" value="Thioredoxin-like_sf"/>
</dbReference>
<evidence type="ECO:0000259" key="2">
    <source>
        <dbReference type="PROSITE" id="PS50405"/>
    </source>
</evidence>
<sequence length="256" mass="28631">MARATPDFAGLSPLDGPCAIKTACAATSRPRARTPGVNALGGLLIWGRANSVNVQKVLWCCGELGLPFERREAGLHFGMVNSPEYRAMNPNGRVPTLVDGDVVLWESNSILRYLALREIERRPDSQARHLYPAGAAPRARMERWMDWTLSTMQPAERPLFWGLVRTRPEDRDMAAITAAAKATGNAWKIVDAHLAHGRDYLEGDDFTLADITLGSYVRRWFSMEIESRPDLPRLRRWHDRLSARPAFQSQIAGPLS</sequence>
<evidence type="ECO:0000259" key="1">
    <source>
        <dbReference type="PROSITE" id="PS50404"/>
    </source>
</evidence>
<dbReference type="SFLD" id="SFLDG00358">
    <property type="entry name" value="Main_(cytGST)"/>
    <property type="match status" value="1"/>
</dbReference>
<feature type="domain" description="GST N-terminal" evidence="1">
    <location>
        <begin position="41"/>
        <end position="122"/>
    </location>
</feature>
<keyword evidence="4" id="KW-1185">Reference proteome</keyword>
<dbReference type="CDD" id="cd03047">
    <property type="entry name" value="GST_N_2"/>
    <property type="match status" value="1"/>
</dbReference>
<dbReference type="Pfam" id="PF13409">
    <property type="entry name" value="GST_N_2"/>
    <property type="match status" value="1"/>
</dbReference>
<dbReference type="SUPFAM" id="SSF52833">
    <property type="entry name" value="Thioredoxin-like"/>
    <property type="match status" value="1"/>
</dbReference>
<dbReference type="SFLD" id="SFLDS00019">
    <property type="entry name" value="Glutathione_Transferase_(cytos"/>
    <property type="match status" value="1"/>
</dbReference>
<protein>
    <submittedName>
        <fullName evidence="3">Glutathione S-transferase family protein</fullName>
    </submittedName>
</protein>
<feature type="domain" description="GST C-terminal" evidence="2">
    <location>
        <begin position="134"/>
        <end position="256"/>
    </location>
</feature>
<dbReference type="InterPro" id="IPR004046">
    <property type="entry name" value="GST_C"/>
</dbReference>
<evidence type="ECO:0000313" key="3">
    <source>
        <dbReference type="EMBL" id="MBP0445304.1"/>
    </source>
</evidence>
<dbReference type="PANTHER" id="PTHR44051:SF19">
    <property type="entry name" value="DISULFIDE-BOND OXIDOREDUCTASE YFCG"/>
    <property type="match status" value="1"/>
</dbReference>
<dbReference type="Proteomes" id="UP000681594">
    <property type="component" value="Unassembled WGS sequence"/>
</dbReference>
<dbReference type="PROSITE" id="PS50405">
    <property type="entry name" value="GST_CTER"/>
    <property type="match status" value="1"/>
</dbReference>
<dbReference type="PROSITE" id="PS50404">
    <property type="entry name" value="GST_NTER"/>
    <property type="match status" value="1"/>
</dbReference>
<dbReference type="Gene3D" id="3.40.30.10">
    <property type="entry name" value="Glutaredoxin"/>
    <property type="match status" value="1"/>
</dbReference>
<dbReference type="SUPFAM" id="SSF47616">
    <property type="entry name" value="GST C-terminal domain-like"/>
    <property type="match status" value="1"/>
</dbReference>
<dbReference type="Pfam" id="PF00043">
    <property type="entry name" value="GST_C"/>
    <property type="match status" value="1"/>
</dbReference>
<proteinExistence type="predicted"/>
<dbReference type="InterPro" id="IPR036282">
    <property type="entry name" value="Glutathione-S-Trfase_C_sf"/>
</dbReference>